<dbReference type="EMBL" id="CP093313">
    <property type="protein sequence ID" value="UWZ81938.1"/>
    <property type="molecule type" value="Genomic_DNA"/>
</dbReference>
<evidence type="ECO:0000313" key="2">
    <source>
        <dbReference type="EMBL" id="UWZ81938.1"/>
    </source>
</evidence>
<sequence length="106" mass="11507">MKRRRRIEVLIERRELSVFGIPPAGGGAKPCNEGGASIRGAPEKHEERPSRCSTCGSTEMLRLSEALALMALDPVAARSSAERSDVHCTFSISAECWVCKPSLHLS</sequence>
<dbReference type="Proteomes" id="UP001059380">
    <property type="component" value="Chromosome"/>
</dbReference>
<dbReference type="AlphaFoldDB" id="A0A9J7BJH0"/>
<reference evidence="2" key="1">
    <citation type="submission" date="2021-04" db="EMBL/GenBank/DDBJ databases">
        <title>Phylogenetic analysis of Acidobacteriaceae.</title>
        <authorList>
            <person name="Qiu L."/>
            <person name="Zhang Q."/>
        </authorList>
    </citation>
    <scope>NUCLEOTIDE SEQUENCE</scope>
    <source>
        <strain evidence="2">DSM 25168</strain>
    </source>
</reference>
<organism evidence="2 3">
    <name type="scientific">Occallatibacter riparius</name>
    <dbReference type="NCBI Taxonomy" id="1002689"/>
    <lineage>
        <taxon>Bacteria</taxon>
        <taxon>Pseudomonadati</taxon>
        <taxon>Acidobacteriota</taxon>
        <taxon>Terriglobia</taxon>
        <taxon>Terriglobales</taxon>
        <taxon>Acidobacteriaceae</taxon>
        <taxon>Occallatibacter</taxon>
    </lineage>
</organism>
<evidence type="ECO:0000256" key="1">
    <source>
        <dbReference type="SAM" id="MobiDB-lite"/>
    </source>
</evidence>
<dbReference type="RefSeq" id="WP_260790924.1">
    <property type="nucleotide sequence ID" value="NZ_CP093313.1"/>
</dbReference>
<feature type="region of interest" description="Disordered" evidence="1">
    <location>
        <begin position="30"/>
        <end position="53"/>
    </location>
</feature>
<name>A0A9J7BJH0_9BACT</name>
<evidence type="ECO:0000313" key="3">
    <source>
        <dbReference type="Proteomes" id="UP001059380"/>
    </source>
</evidence>
<dbReference type="KEGG" id="orp:MOP44_15285"/>
<feature type="compositionally biased region" description="Basic and acidic residues" evidence="1">
    <location>
        <begin position="41"/>
        <end position="50"/>
    </location>
</feature>
<gene>
    <name evidence="2" type="ORF">MOP44_15285</name>
</gene>
<protein>
    <submittedName>
        <fullName evidence="2">Uncharacterized protein</fullName>
    </submittedName>
</protein>
<proteinExistence type="predicted"/>
<keyword evidence="3" id="KW-1185">Reference proteome</keyword>
<accession>A0A9J7BJH0</accession>